<dbReference type="OrthoDB" id="28335at2759"/>
<dbReference type="CDD" id="cd08048">
    <property type="entry name" value="HFD_TAF11"/>
    <property type="match status" value="1"/>
</dbReference>
<evidence type="ECO:0000256" key="6">
    <source>
        <dbReference type="SAM" id="MobiDB-lite"/>
    </source>
</evidence>
<sequence length="326" mass="35923">MASPPFPQSSSATSPTYSSYQNPSTISKKRSATDMTSAPHKRRKASMISLSHPLRQTSFPPESLLENGRRSPSVDAMSFVSGSQVSTTEKPKKKRGRKSKKELAENASFGESSSAVAGPTSTVGGGSNAPGKESGKKQQEEEEEQLGPLQMELVDSSAGTKEKKQEENRLRGMLVEAFDPEQYNRYERWRAAKLGESTVRKVVNAAASQSAPPMGILAMKTVTKLFIGDIIESARRIQTEWIHAGVEPLLEIPVISPEDSTADEEKKEPEKVKRRGPLRPEHLREAARRYRVSKEGGTVGMQSPWHTQQQTGVERFSVITGKRIFK</sequence>
<proteinExistence type="inferred from homology"/>
<dbReference type="InterPro" id="IPR006809">
    <property type="entry name" value="TAFII28_dom"/>
</dbReference>
<keyword evidence="8" id="KW-0648">Protein biosynthesis</keyword>
<dbReference type="PANTHER" id="PTHR13218:SF8">
    <property type="entry name" value="TRANSCRIPTION INITIATION FACTOR TFIID SUBUNIT 11"/>
    <property type="match status" value="1"/>
</dbReference>
<feature type="region of interest" description="Disordered" evidence="6">
    <location>
        <begin position="1"/>
        <end position="168"/>
    </location>
</feature>
<dbReference type="Pfam" id="PF04719">
    <property type="entry name" value="TAFII28"/>
    <property type="match status" value="1"/>
</dbReference>
<keyword evidence="3" id="KW-0805">Transcription regulation</keyword>
<evidence type="ECO:0000256" key="1">
    <source>
        <dbReference type="ARBA" id="ARBA00004123"/>
    </source>
</evidence>
<dbReference type="GO" id="GO:0016251">
    <property type="term" value="F:RNA polymerase II general transcription initiation factor activity"/>
    <property type="evidence" value="ECO:0007669"/>
    <property type="project" value="TreeGrafter"/>
</dbReference>
<protein>
    <submittedName>
        <fullName evidence="8">Transcription initiation factor TFIID subunit 11</fullName>
    </submittedName>
</protein>
<feature type="compositionally biased region" description="Polar residues" evidence="6">
    <location>
        <begin position="300"/>
        <end position="312"/>
    </location>
</feature>
<reference evidence="8 9" key="2">
    <citation type="journal article" date="2013" name="IMA Fungus">
        <title>IMA Genome-F 1: Ceratocystis fimbriata: Draft nuclear genome sequence for the plant pathogen, Ceratocystis fimbriata.</title>
        <authorList>
            <person name="Wilken P.M."/>
            <person name="Steenkamp E.T."/>
            <person name="Wingfield M.J."/>
            <person name="de Beer Z.W."/>
            <person name="Wingfield B.D."/>
        </authorList>
    </citation>
    <scope>NUCLEOTIDE SEQUENCE [LARGE SCALE GENOMIC DNA]</scope>
    <source>
        <strain evidence="8 9">CBS 114723</strain>
    </source>
</reference>
<dbReference type="STRING" id="1035309.A0A2C5X1F2"/>
<dbReference type="AlphaFoldDB" id="A0A2C5X1F2"/>
<keyword evidence="5" id="KW-0539">Nucleus</keyword>
<dbReference type="SUPFAM" id="SSF47113">
    <property type="entry name" value="Histone-fold"/>
    <property type="match status" value="1"/>
</dbReference>
<dbReference type="Gene3D" id="1.10.20.10">
    <property type="entry name" value="Histone, subunit A"/>
    <property type="match status" value="1"/>
</dbReference>
<evidence type="ECO:0000259" key="7">
    <source>
        <dbReference type="Pfam" id="PF04719"/>
    </source>
</evidence>
<feature type="compositionally biased region" description="Low complexity" evidence="6">
    <location>
        <begin position="8"/>
        <end position="21"/>
    </location>
</feature>
<dbReference type="InterPro" id="IPR009072">
    <property type="entry name" value="Histone-fold"/>
</dbReference>
<dbReference type="GO" id="GO:0005669">
    <property type="term" value="C:transcription factor TFIID complex"/>
    <property type="evidence" value="ECO:0007669"/>
    <property type="project" value="InterPro"/>
</dbReference>
<dbReference type="Proteomes" id="UP000222788">
    <property type="component" value="Unassembled WGS sequence"/>
</dbReference>
<organism evidence="8 9">
    <name type="scientific">Ceratocystis fimbriata CBS 114723</name>
    <dbReference type="NCBI Taxonomy" id="1035309"/>
    <lineage>
        <taxon>Eukaryota</taxon>
        <taxon>Fungi</taxon>
        <taxon>Dikarya</taxon>
        <taxon>Ascomycota</taxon>
        <taxon>Pezizomycotina</taxon>
        <taxon>Sordariomycetes</taxon>
        <taxon>Hypocreomycetidae</taxon>
        <taxon>Microascales</taxon>
        <taxon>Ceratocystidaceae</taxon>
        <taxon>Ceratocystis</taxon>
    </lineage>
</organism>
<dbReference type="GO" id="GO:0051123">
    <property type="term" value="P:RNA polymerase II preinitiation complex assembly"/>
    <property type="evidence" value="ECO:0007669"/>
    <property type="project" value="InterPro"/>
</dbReference>
<reference evidence="8 9" key="1">
    <citation type="journal article" date="2013" name="Fungal Biol.">
        <title>Analysis of microsatellite markers in the genome of the plant pathogen Ceratocystis fimbriata.</title>
        <authorList>
            <person name="Simpson M.C."/>
            <person name="Wilken P.M."/>
            <person name="Coetzee M.P."/>
            <person name="Wingfield M.J."/>
            <person name="Wingfield B.D."/>
        </authorList>
    </citation>
    <scope>NUCLEOTIDE SEQUENCE [LARGE SCALE GENOMIC DNA]</scope>
    <source>
        <strain evidence="8 9">CBS 114723</strain>
    </source>
</reference>
<dbReference type="GO" id="GO:0046982">
    <property type="term" value="F:protein heterodimerization activity"/>
    <property type="evidence" value="ECO:0007669"/>
    <property type="project" value="InterPro"/>
</dbReference>
<evidence type="ECO:0000256" key="4">
    <source>
        <dbReference type="ARBA" id="ARBA00023163"/>
    </source>
</evidence>
<dbReference type="EMBL" id="APWK03000085">
    <property type="protein sequence ID" value="PHH51802.1"/>
    <property type="molecule type" value="Genomic_DNA"/>
</dbReference>
<dbReference type="PANTHER" id="PTHR13218">
    <property type="entry name" value="TRANSCRIPTION INITIATION FACTOR TFIID SUBUNIT 11-RELATED"/>
    <property type="match status" value="1"/>
</dbReference>
<comment type="similarity">
    <text evidence="2">Belongs to the TAF11 family.</text>
</comment>
<comment type="subcellular location">
    <subcellularLocation>
        <location evidence="1">Nucleus</location>
    </subcellularLocation>
</comment>
<feature type="compositionally biased region" description="Basic and acidic residues" evidence="6">
    <location>
        <begin position="278"/>
        <end position="294"/>
    </location>
</feature>
<keyword evidence="4" id="KW-0804">Transcription</keyword>
<feature type="compositionally biased region" description="Polar residues" evidence="6">
    <location>
        <begin position="109"/>
        <end position="122"/>
    </location>
</feature>
<evidence type="ECO:0000313" key="8">
    <source>
        <dbReference type="EMBL" id="PHH51802.1"/>
    </source>
</evidence>
<comment type="caution">
    <text evidence="8">The sequence shown here is derived from an EMBL/GenBank/DDBJ whole genome shotgun (WGS) entry which is preliminary data.</text>
</comment>
<evidence type="ECO:0000256" key="2">
    <source>
        <dbReference type="ARBA" id="ARBA00009788"/>
    </source>
</evidence>
<evidence type="ECO:0000256" key="3">
    <source>
        <dbReference type="ARBA" id="ARBA00023015"/>
    </source>
</evidence>
<name>A0A2C5X1F2_9PEZI</name>
<keyword evidence="9" id="KW-1185">Reference proteome</keyword>
<feature type="region of interest" description="Disordered" evidence="6">
    <location>
        <begin position="257"/>
        <end position="313"/>
    </location>
</feature>
<gene>
    <name evidence="8" type="primary">TAF11</name>
    <name evidence="8" type="ORF">CFIMG_001880RA</name>
</gene>
<feature type="compositionally biased region" description="Basic residues" evidence="6">
    <location>
        <begin position="91"/>
        <end position="100"/>
    </location>
</feature>
<evidence type="ECO:0000313" key="9">
    <source>
        <dbReference type="Proteomes" id="UP000222788"/>
    </source>
</evidence>
<accession>A0A2C5X1F2</accession>
<dbReference type="GO" id="GO:0003743">
    <property type="term" value="F:translation initiation factor activity"/>
    <property type="evidence" value="ECO:0007669"/>
    <property type="project" value="UniProtKB-KW"/>
</dbReference>
<keyword evidence="8" id="KW-0396">Initiation factor</keyword>
<dbReference type="InterPro" id="IPR045127">
    <property type="entry name" value="TAF11-like"/>
</dbReference>
<feature type="domain" description="TAFII28-like protein" evidence="7">
    <location>
        <begin position="173"/>
        <end position="289"/>
    </location>
</feature>
<evidence type="ECO:0000256" key="5">
    <source>
        <dbReference type="ARBA" id="ARBA00023242"/>
    </source>
</evidence>